<evidence type="ECO:0000313" key="1">
    <source>
        <dbReference type="EMBL" id="MBR8828649.1"/>
    </source>
</evidence>
<proteinExistence type="predicted"/>
<dbReference type="Gene3D" id="1.20.1220.20">
    <property type="entry name" value="Uncharcterised protein PF01724"/>
    <property type="match status" value="1"/>
</dbReference>
<dbReference type="Proteomes" id="UP000767446">
    <property type="component" value="Unassembled WGS sequence"/>
</dbReference>
<dbReference type="AlphaFoldDB" id="A0A941GRS3"/>
<dbReference type="PANTHER" id="PTHR34235:SF3">
    <property type="entry name" value="SLR1203 PROTEIN"/>
    <property type="match status" value="1"/>
</dbReference>
<evidence type="ECO:0000313" key="2">
    <source>
        <dbReference type="Proteomes" id="UP000767446"/>
    </source>
</evidence>
<sequence length="143" mass="16857">MSSTLYEADYYLWVEQTAQKLREGRFDDVDWYNLIEEIEDMGKSQKRALESLLTRLLEHLLKLSYWESEKDRSGNHWAAEIVNFRYLINKRIKESPSLKPGLESMYAEIFPIAVKSVSKLFSLPADAHISLEQTLDENWFPDH</sequence>
<dbReference type="Pfam" id="PF01724">
    <property type="entry name" value="DUF29"/>
    <property type="match status" value="1"/>
</dbReference>
<dbReference type="EMBL" id="JADQBC010000080">
    <property type="protein sequence ID" value="MBR8828649.1"/>
    <property type="molecule type" value="Genomic_DNA"/>
</dbReference>
<gene>
    <name evidence="1" type="ORF">DSM107014_12250</name>
</gene>
<organism evidence="1 2">
    <name type="scientific">Gomphosphaeria aponina SAG 52.96 = DSM 107014</name>
    <dbReference type="NCBI Taxonomy" id="1521640"/>
    <lineage>
        <taxon>Bacteria</taxon>
        <taxon>Bacillati</taxon>
        <taxon>Cyanobacteriota</taxon>
        <taxon>Cyanophyceae</taxon>
        <taxon>Oscillatoriophycideae</taxon>
        <taxon>Chroococcales</taxon>
        <taxon>Gomphosphaeriaceae</taxon>
        <taxon>Gomphosphaeria</taxon>
    </lineage>
</organism>
<comment type="caution">
    <text evidence="1">The sequence shown here is derived from an EMBL/GenBank/DDBJ whole genome shotgun (WGS) entry which is preliminary data.</text>
</comment>
<protein>
    <submittedName>
        <fullName evidence="1">DUF29 domain-containing protein</fullName>
    </submittedName>
</protein>
<reference evidence="1" key="1">
    <citation type="submission" date="2021-02" db="EMBL/GenBank/DDBJ databases">
        <title>Metagenome analyses of Stigonema ocellatum DSM 106950, Chlorogloea purpurea SAG 13.99 and Gomphosphaeria aponina DSM 107014.</title>
        <authorList>
            <person name="Marter P."/>
            <person name="Huang S."/>
        </authorList>
    </citation>
    <scope>NUCLEOTIDE SEQUENCE</scope>
    <source>
        <strain evidence="1">JP213</strain>
    </source>
</reference>
<name>A0A941GRS3_9CHRO</name>
<accession>A0A941GRS3</accession>
<dbReference type="PANTHER" id="PTHR34235">
    <property type="entry name" value="SLR1203 PROTEIN-RELATED"/>
    <property type="match status" value="1"/>
</dbReference>
<dbReference type="InterPro" id="IPR002636">
    <property type="entry name" value="DUF29"/>
</dbReference>